<comment type="similarity">
    <text evidence="1">Belongs to the DHPS family.</text>
</comment>
<dbReference type="eggNOG" id="COG0294">
    <property type="taxonomic scope" value="Bacteria"/>
</dbReference>
<name>C7R298_JONDD</name>
<evidence type="ECO:0000259" key="2">
    <source>
        <dbReference type="PROSITE" id="PS50972"/>
    </source>
</evidence>
<dbReference type="InterPro" id="IPR045031">
    <property type="entry name" value="DHP_synth-like"/>
</dbReference>
<dbReference type="RefSeq" id="WP_015771097.1">
    <property type="nucleotide sequence ID" value="NC_013174.1"/>
</dbReference>
<dbReference type="KEGG" id="jde:Jden_0807"/>
<dbReference type="PROSITE" id="PS50972">
    <property type="entry name" value="PTERIN_BINDING"/>
    <property type="match status" value="1"/>
</dbReference>
<sequence length="288" mass="30853">MAIVNRTTDSFWSGARQWDIDVALRAVEDAVTHGADIVDIGGVRAGVGPPISVDEEIGRVVPFIHQVCQLFPDTAFSVDTYRAPVAQAAAQAGVHIINDTWAGHDPNLVTVAATYHLGLVCSHTGGLLPRTDPYRVAYPRRIDQATAAGPDNGDPRDGVLDDVLATVLATANRAEQAGVPPESLLIDPTHDFGKNTWHSLHLVRATQQLVATGYPVLMALSRKDFVGETLGLGPDERLEGTLAATAVAAWNGAKVFRAHDVKETRRVLDMVAALRGDILPQRVTRATN</sequence>
<dbReference type="EC" id="2.5.1.15" evidence="3"/>
<dbReference type="GO" id="GO:0009396">
    <property type="term" value="P:folic acid-containing compound biosynthetic process"/>
    <property type="evidence" value="ECO:0007669"/>
    <property type="project" value="InterPro"/>
</dbReference>
<dbReference type="NCBIfam" id="TIGR01496">
    <property type="entry name" value="DHPS"/>
    <property type="match status" value="1"/>
</dbReference>
<keyword evidence="4" id="KW-1185">Reference proteome</keyword>
<dbReference type="SUPFAM" id="SSF51717">
    <property type="entry name" value="Dihydropteroate synthetase-like"/>
    <property type="match status" value="1"/>
</dbReference>
<feature type="domain" description="Pterin-binding" evidence="2">
    <location>
        <begin position="1"/>
        <end position="269"/>
    </location>
</feature>
<dbReference type="InterPro" id="IPR000489">
    <property type="entry name" value="Pterin-binding_dom"/>
</dbReference>
<organism evidence="3 4">
    <name type="scientific">Jonesia denitrificans (strain ATCC 14870 / DSM 20603 / BCRC 15368 / CIP 55.134 / JCM 11481 / NBRC 15587 / NCTC 10816 / Prevot 55134)</name>
    <name type="common">Listeria denitrificans</name>
    <dbReference type="NCBI Taxonomy" id="471856"/>
    <lineage>
        <taxon>Bacteria</taxon>
        <taxon>Bacillati</taxon>
        <taxon>Actinomycetota</taxon>
        <taxon>Actinomycetes</taxon>
        <taxon>Micrococcales</taxon>
        <taxon>Jonesiaceae</taxon>
        <taxon>Jonesia</taxon>
    </lineage>
</organism>
<dbReference type="Proteomes" id="UP000000628">
    <property type="component" value="Chromosome"/>
</dbReference>
<dbReference type="AlphaFoldDB" id="C7R298"/>
<dbReference type="GO" id="GO:0005829">
    <property type="term" value="C:cytosol"/>
    <property type="evidence" value="ECO:0007669"/>
    <property type="project" value="TreeGrafter"/>
</dbReference>
<accession>C7R298</accession>
<dbReference type="GO" id="GO:0004156">
    <property type="term" value="F:dihydropteroate synthase activity"/>
    <property type="evidence" value="ECO:0007669"/>
    <property type="project" value="UniProtKB-EC"/>
</dbReference>
<evidence type="ECO:0000256" key="1">
    <source>
        <dbReference type="ARBA" id="ARBA00009503"/>
    </source>
</evidence>
<dbReference type="PANTHER" id="PTHR20941">
    <property type="entry name" value="FOLATE SYNTHESIS PROTEINS"/>
    <property type="match status" value="1"/>
</dbReference>
<proteinExistence type="inferred from homology"/>
<dbReference type="InterPro" id="IPR011005">
    <property type="entry name" value="Dihydropteroate_synth-like_sf"/>
</dbReference>
<keyword evidence="3" id="KW-0808">Transferase</keyword>
<evidence type="ECO:0000313" key="4">
    <source>
        <dbReference type="Proteomes" id="UP000000628"/>
    </source>
</evidence>
<dbReference type="EMBL" id="CP001706">
    <property type="protein sequence ID" value="ACV08469.1"/>
    <property type="molecule type" value="Genomic_DNA"/>
</dbReference>
<dbReference type="STRING" id="471856.Jden_0807"/>
<protein>
    <submittedName>
        <fullName evidence="3">Dihydropteroate synthase</fullName>
        <ecNumber evidence="3">2.5.1.15</ecNumber>
    </submittedName>
</protein>
<dbReference type="InterPro" id="IPR006390">
    <property type="entry name" value="DHP_synth_dom"/>
</dbReference>
<dbReference type="OrthoDB" id="9811744at2"/>
<dbReference type="Gene3D" id="3.20.20.20">
    <property type="entry name" value="Dihydropteroate synthase-like"/>
    <property type="match status" value="1"/>
</dbReference>
<dbReference type="HOGENOM" id="CLU_008023_0_0_11"/>
<gene>
    <name evidence="3" type="ordered locus">Jden_0807</name>
</gene>
<evidence type="ECO:0000313" key="3">
    <source>
        <dbReference type="EMBL" id="ACV08469.1"/>
    </source>
</evidence>
<reference evidence="3 4" key="1">
    <citation type="journal article" date="2009" name="Stand. Genomic Sci.">
        <title>Complete genome sequence of Jonesia denitrificans type strain (Prevot 55134).</title>
        <authorList>
            <person name="Pukall R."/>
            <person name="Gehrich-Schroter G."/>
            <person name="Lapidus A."/>
            <person name="Nolan M."/>
            <person name="Glavina Del Rio T."/>
            <person name="Lucas S."/>
            <person name="Chen F."/>
            <person name="Tice H."/>
            <person name="Pitluck S."/>
            <person name="Cheng J.F."/>
            <person name="Copeland A."/>
            <person name="Saunders E."/>
            <person name="Brettin T."/>
            <person name="Detter J.C."/>
            <person name="Bruce D."/>
            <person name="Goodwin L."/>
            <person name="Pati A."/>
            <person name="Ivanova N."/>
            <person name="Mavromatis K."/>
            <person name="Ovchinnikova G."/>
            <person name="Chen A."/>
            <person name="Palaniappan K."/>
            <person name="Land M."/>
            <person name="Hauser L."/>
            <person name="Chang Y.J."/>
            <person name="Jeffries C.D."/>
            <person name="Chain P."/>
            <person name="Goker M."/>
            <person name="Bristow J."/>
            <person name="Eisen J.A."/>
            <person name="Markowitz V."/>
            <person name="Hugenholtz P."/>
            <person name="Kyrpides N.C."/>
            <person name="Klenk H.P."/>
            <person name="Han C."/>
        </authorList>
    </citation>
    <scope>NUCLEOTIDE SEQUENCE [LARGE SCALE GENOMIC DNA]</scope>
    <source>
        <strain evidence="4">ATCC 14870 / DSM 20603 / BCRC 15368 / CIP 55.134 / JCM 11481 / NBRC 15587 / NCTC 10816 / Prevot 55134</strain>
    </source>
</reference>
<dbReference type="PANTHER" id="PTHR20941:SF8">
    <property type="entry name" value="INACTIVE DIHYDROPTEROATE SYNTHASE 2"/>
    <property type="match status" value="1"/>
</dbReference>
<dbReference type="Pfam" id="PF00809">
    <property type="entry name" value="Pterin_bind"/>
    <property type="match status" value="1"/>
</dbReference>